<dbReference type="SUPFAM" id="SSF56436">
    <property type="entry name" value="C-type lectin-like"/>
    <property type="match status" value="1"/>
</dbReference>
<dbReference type="Gene3D" id="3.90.1580.10">
    <property type="entry name" value="paralog of FGE (formylglycine-generating enzyme)"/>
    <property type="match status" value="1"/>
</dbReference>
<dbReference type="EMBL" id="JACJII010000001">
    <property type="protein sequence ID" value="MBA9007149.1"/>
    <property type="molecule type" value="Genomic_DNA"/>
</dbReference>
<evidence type="ECO:0000313" key="2">
    <source>
        <dbReference type="EMBL" id="MBA9007149.1"/>
    </source>
</evidence>
<dbReference type="InterPro" id="IPR042095">
    <property type="entry name" value="SUMF_sf"/>
</dbReference>
<evidence type="ECO:0000313" key="3">
    <source>
        <dbReference type="Proteomes" id="UP000539313"/>
    </source>
</evidence>
<dbReference type="PANTHER" id="PTHR23150:SF19">
    <property type="entry name" value="FORMYLGLYCINE-GENERATING ENZYME"/>
    <property type="match status" value="1"/>
</dbReference>
<name>A0A7W3N411_9ACTN</name>
<feature type="domain" description="Sulfatase-modifying factor enzyme-like" evidence="1">
    <location>
        <begin position="68"/>
        <end position="347"/>
    </location>
</feature>
<proteinExistence type="predicted"/>
<dbReference type="InterPro" id="IPR005532">
    <property type="entry name" value="SUMF_dom"/>
</dbReference>
<gene>
    <name evidence="2" type="ORF">HNR21_006031</name>
</gene>
<keyword evidence="3" id="KW-1185">Reference proteome</keyword>
<accession>A0A7W3N411</accession>
<evidence type="ECO:0000259" key="1">
    <source>
        <dbReference type="Pfam" id="PF03781"/>
    </source>
</evidence>
<dbReference type="AlphaFoldDB" id="A0A7W3N411"/>
<protein>
    <submittedName>
        <fullName evidence="2">Formylglycine-generating enzyme required for sulfatase activity</fullName>
    </submittedName>
</protein>
<dbReference type="GO" id="GO:0120147">
    <property type="term" value="F:formylglycine-generating oxidase activity"/>
    <property type="evidence" value="ECO:0007669"/>
    <property type="project" value="TreeGrafter"/>
</dbReference>
<dbReference type="Proteomes" id="UP000539313">
    <property type="component" value="Unassembled WGS sequence"/>
</dbReference>
<sequence>MDLETVGDPRELLALARELEAAGDRHRAATAYDRAHGLDPADPEIAEARAALLDSLAVVEHGITFRYVPGGTFLMGSETGEPDERPVHPVRLPHYWLSEAPISWAAYCALMDCEPPPDGSPRGGDDDFGFFLENKIRLQYCEDATTRAVDWHAHAAPHKWYSGDREIDSRDIFGTPPREDPERPWRYDTKPMVSVSWEQAAEMGRRLTTGRAVYRLPTGAEWERAARGGLIGRRYPWGDEPPTPERCDFDRFDEFSVLPSRRLPPNGYGLYAMSGSVWEWTADWYDARYYAHSPEADPTGPAEGQEKVLRGGSWADCADVVTVSFRMSCAVGDHGNYMSPTIGFRLCRREPRTRR</sequence>
<dbReference type="RefSeq" id="WP_182707805.1">
    <property type="nucleotide sequence ID" value="NZ_JACJII010000001.1"/>
</dbReference>
<dbReference type="PANTHER" id="PTHR23150">
    <property type="entry name" value="SULFATASE MODIFYING FACTOR 1, 2"/>
    <property type="match status" value="1"/>
</dbReference>
<reference evidence="2 3" key="1">
    <citation type="submission" date="2020-08" db="EMBL/GenBank/DDBJ databases">
        <title>Sequencing the genomes of 1000 actinobacteria strains.</title>
        <authorList>
            <person name="Klenk H.-P."/>
        </authorList>
    </citation>
    <scope>NUCLEOTIDE SEQUENCE [LARGE SCALE GENOMIC DNA]</scope>
    <source>
        <strain evidence="2 3">DSM 45823</strain>
    </source>
</reference>
<dbReference type="Pfam" id="PF13428">
    <property type="entry name" value="TPR_14"/>
    <property type="match status" value="1"/>
</dbReference>
<dbReference type="InterPro" id="IPR016187">
    <property type="entry name" value="CTDL_fold"/>
</dbReference>
<comment type="caution">
    <text evidence="2">The sequence shown here is derived from an EMBL/GenBank/DDBJ whole genome shotgun (WGS) entry which is preliminary data.</text>
</comment>
<organism evidence="2 3">
    <name type="scientific">Thermomonospora cellulosilytica</name>
    <dbReference type="NCBI Taxonomy" id="1411118"/>
    <lineage>
        <taxon>Bacteria</taxon>
        <taxon>Bacillati</taxon>
        <taxon>Actinomycetota</taxon>
        <taxon>Actinomycetes</taxon>
        <taxon>Streptosporangiales</taxon>
        <taxon>Thermomonosporaceae</taxon>
        <taxon>Thermomonospora</taxon>
    </lineage>
</organism>
<dbReference type="Pfam" id="PF03781">
    <property type="entry name" value="FGE-sulfatase"/>
    <property type="match status" value="1"/>
</dbReference>
<dbReference type="InterPro" id="IPR051043">
    <property type="entry name" value="Sulfatase_Mod_Factor_Kinase"/>
</dbReference>